<accession>A0A835RIG0</accession>
<organism evidence="2 3">
    <name type="scientific">Vanilla planifolia</name>
    <name type="common">Vanilla</name>
    <dbReference type="NCBI Taxonomy" id="51239"/>
    <lineage>
        <taxon>Eukaryota</taxon>
        <taxon>Viridiplantae</taxon>
        <taxon>Streptophyta</taxon>
        <taxon>Embryophyta</taxon>
        <taxon>Tracheophyta</taxon>
        <taxon>Spermatophyta</taxon>
        <taxon>Magnoliopsida</taxon>
        <taxon>Liliopsida</taxon>
        <taxon>Asparagales</taxon>
        <taxon>Orchidaceae</taxon>
        <taxon>Vanilloideae</taxon>
        <taxon>Vanilleae</taxon>
        <taxon>Vanilla</taxon>
    </lineage>
</organism>
<feature type="compositionally biased region" description="Basic and acidic residues" evidence="1">
    <location>
        <begin position="31"/>
        <end position="43"/>
    </location>
</feature>
<comment type="caution">
    <text evidence="2">The sequence shown here is derived from an EMBL/GenBank/DDBJ whole genome shotgun (WGS) entry which is preliminary data.</text>
</comment>
<gene>
    <name evidence="2" type="ORF">HPP92_006124</name>
</gene>
<proteinExistence type="predicted"/>
<feature type="region of interest" description="Disordered" evidence="1">
    <location>
        <begin position="31"/>
        <end position="67"/>
    </location>
</feature>
<evidence type="ECO:0000256" key="1">
    <source>
        <dbReference type="SAM" id="MobiDB-lite"/>
    </source>
</evidence>
<evidence type="ECO:0000313" key="2">
    <source>
        <dbReference type="EMBL" id="KAG0492726.1"/>
    </source>
</evidence>
<dbReference type="OrthoDB" id="6424451at2759"/>
<keyword evidence="3" id="KW-1185">Reference proteome</keyword>
<dbReference type="EMBL" id="JADCNL010000002">
    <property type="protein sequence ID" value="KAG0492726.1"/>
    <property type="molecule type" value="Genomic_DNA"/>
</dbReference>
<dbReference type="Proteomes" id="UP000636800">
    <property type="component" value="Chromosome 2"/>
</dbReference>
<dbReference type="AlphaFoldDB" id="A0A835RIG0"/>
<evidence type="ECO:0000313" key="3">
    <source>
        <dbReference type="Proteomes" id="UP000636800"/>
    </source>
</evidence>
<reference evidence="2 3" key="1">
    <citation type="journal article" date="2020" name="Nat. Food">
        <title>A phased Vanilla planifolia genome enables genetic improvement of flavour and production.</title>
        <authorList>
            <person name="Hasing T."/>
            <person name="Tang H."/>
            <person name="Brym M."/>
            <person name="Khazi F."/>
            <person name="Huang T."/>
            <person name="Chambers A.H."/>
        </authorList>
    </citation>
    <scope>NUCLEOTIDE SEQUENCE [LARGE SCALE GENOMIC DNA]</scope>
    <source>
        <tissue evidence="2">Leaf</tissue>
    </source>
</reference>
<protein>
    <submittedName>
        <fullName evidence="2">Uncharacterized protein</fullName>
    </submittedName>
</protein>
<name>A0A835RIG0_VANPL</name>
<sequence length="115" mass="12621">MFSGFFLGSRHEQFVATLASPGLRVVLERDGSGGLDREVDRPTRKTPAAAEPARRRRGPRSCKTATSGRLSVPSLVLHAVRPRQALLFLLPSYSRPSDTWEFSAKGGSRPLKANF</sequence>